<dbReference type="STRING" id="1123357.SAMN02745244_02959"/>
<proteinExistence type="predicted"/>
<dbReference type="PANTHER" id="PTHR47706">
    <property type="entry name" value="NMRA-LIKE FAMILY PROTEIN"/>
    <property type="match status" value="1"/>
</dbReference>
<dbReference type="Proteomes" id="UP000184512">
    <property type="component" value="Unassembled WGS sequence"/>
</dbReference>
<reference evidence="4 5" key="1">
    <citation type="submission" date="2016-11" db="EMBL/GenBank/DDBJ databases">
        <authorList>
            <person name="Jaros S."/>
            <person name="Januszkiewicz K."/>
            <person name="Wedrychowicz H."/>
        </authorList>
    </citation>
    <scope>NUCLEOTIDE SEQUENCE [LARGE SCALE GENOMIC DNA]</scope>
    <source>
        <strain evidence="4 5">DSM 12906</strain>
    </source>
</reference>
<dbReference type="OrthoDB" id="5510591at2"/>
<evidence type="ECO:0000313" key="5">
    <source>
        <dbReference type="Proteomes" id="UP000184512"/>
    </source>
</evidence>
<accession>A0A1M6L0J1</accession>
<evidence type="ECO:0000256" key="2">
    <source>
        <dbReference type="ARBA" id="ARBA00023002"/>
    </source>
</evidence>
<dbReference type="Gene3D" id="3.40.50.720">
    <property type="entry name" value="NAD(P)-binding Rossmann-like Domain"/>
    <property type="match status" value="1"/>
</dbReference>
<sequence length="302" mass="32533">MTIKKTIALVGATGHLGGLIAHELLTDPTVDLRILVRPSSRSRAANLEAAGAEIIEGDLSDEDALAALTRDAYTVISAVQGGPETIIDAQRRLLAAARTSGARRFIPSDFSLDMFTVPEGGIVTADMRRTFAHIADAERGDVEVVHVLIGGFLDRGVLFGFIRVIDAQAKTAYVWGDGHPPADWTTYVDTARYTAAVAVDDDEIGPVFSAAGDTLDFAGIVAAYEEASGTKLTVKRLGSLEDLDARIDELRTAPNADLRSYLPLMYYRAQLRGQGQLNPKMNDRYPGITPATVVDYVRAEEL</sequence>
<dbReference type="InterPro" id="IPR051609">
    <property type="entry name" value="NmrA/Isoflavone_reductase-like"/>
</dbReference>
<keyword evidence="1" id="KW-0521">NADP</keyword>
<dbReference type="InterPro" id="IPR036291">
    <property type="entry name" value="NAD(P)-bd_dom_sf"/>
</dbReference>
<dbReference type="GO" id="GO:0016491">
    <property type="term" value="F:oxidoreductase activity"/>
    <property type="evidence" value="ECO:0007669"/>
    <property type="project" value="UniProtKB-KW"/>
</dbReference>
<dbReference type="AlphaFoldDB" id="A0A1M6L0J1"/>
<dbReference type="RefSeq" id="WP_073189672.1">
    <property type="nucleotide sequence ID" value="NZ_FQZG01000065.1"/>
</dbReference>
<dbReference type="Pfam" id="PF05368">
    <property type="entry name" value="NmrA"/>
    <property type="match status" value="1"/>
</dbReference>
<protein>
    <submittedName>
        <fullName evidence="4">NmrA-like family protein</fullName>
    </submittedName>
</protein>
<organism evidence="4 5">
    <name type="scientific">Tessaracoccus bendigoensis DSM 12906</name>
    <dbReference type="NCBI Taxonomy" id="1123357"/>
    <lineage>
        <taxon>Bacteria</taxon>
        <taxon>Bacillati</taxon>
        <taxon>Actinomycetota</taxon>
        <taxon>Actinomycetes</taxon>
        <taxon>Propionibacteriales</taxon>
        <taxon>Propionibacteriaceae</taxon>
        <taxon>Tessaracoccus</taxon>
    </lineage>
</organism>
<name>A0A1M6L0J1_9ACTN</name>
<keyword evidence="2" id="KW-0560">Oxidoreductase</keyword>
<evidence type="ECO:0000313" key="4">
    <source>
        <dbReference type="EMBL" id="SHJ64662.1"/>
    </source>
</evidence>
<dbReference type="PANTHER" id="PTHR47706:SF9">
    <property type="entry name" value="NMRA-LIKE DOMAIN-CONTAINING PROTEIN-RELATED"/>
    <property type="match status" value="1"/>
</dbReference>
<dbReference type="Gene3D" id="3.90.25.10">
    <property type="entry name" value="UDP-galactose 4-epimerase, domain 1"/>
    <property type="match status" value="1"/>
</dbReference>
<evidence type="ECO:0000256" key="1">
    <source>
        <dbReference type="ARBA" id="ARBA00022857"/>
    </source>
</evidence>
<feature type="domain" description="NmrA-like" evidence="3">
    <location>
        <begin position="4"/>
        <end position="113"/>
    </location>
</feature>
<dbReference type="EMBL" id="FQZG01000065">
    <property type="protein sequence ID" value="SHJ64662.1"/>
    <property type="molecule type" value="Genomic_DNA"/>
</dbReference>
<gene>
    <name evidence="4" type="ORF">SAMN02745244_02959</name>
</gene>
<evidence type="ECO:0000259" key="3">
    <source>
        <dbReference type="Pfam" id="PF05368"/>
    </source>
</evidence>
<dbReference type="InterPro" id="IPR008030">
    <property type="entry name" value="NmrA-like"/>
</dbReference>
<dbReference type="SUPFAM" id="SSF51735">
    <property type="entry name" value="NAD(P)-binding Rossmann-fold domains"/>
    <property type="match status" value="1"/>
</dbReference>
<keyword evidence="5" id="KW-1185">Reference proteome</keyword>